<dbReference type="OrthoDB" id="10336158at2759"/>
<reference evidence="1 2" key="1">
    <citation type="journal article" date="2016" name="Genome Biol. Evol.">
        <title>Divergent and convergent evolution of fungal pathogenicity.</title>
        <authorList>
            <person name="Shang Y."/>
            <person name="Xiao G."/>
            <person name="Zheng P."/>
            <person name="Cen K."/>
            <person name="Zhan S."/>
            <person name="Wang C."/>
        </authorList>
    </citation>
    <scope>NUCLEOTIDE SEQUENCE [LARGE SCALE GENOMIC DNA]</scope>
    <source>
        <strain evidence="1 2">ARSEF 7405</strain>
    </source>
</reference>
<sequence length="156" mass="17752">MESDHSIESLRDECMMADELCRELLSECNYAGFQSQLPFTEKDERLVEAGEKLGYTAIRFGKKLAREADYLATFNTSLALYAGIRRLINQKEFAVDALNMINPQLPDSEQERILEAGDSIVAMLLQDPEMLKRQGAFRELRDTLVKLVETQLTAEN</sequence>
<organism evidence="1 2">
    <name type="scientific">Ascosphaera apis ARSEF 7405</name>
    <dbReference type="NCBI Taxonomy" id="392613"/>
    <lineage>
        <taxon>Eukaryota</taxon>
        <taxon>Fungi</taxon>
        <taxon>Dikarya</taxon>
        <taxon>Ascomycota</taxon>
        <taxon>Pezizomycotina</taxon>
        <taxon>Eurotiomycetes</taxon>
        <taxon>Eurotiomycetidae</taxon>
        <taxon>Onygenales</taxon>
        <taxon>Ascosphaeraceae</taxon>
        <taxon>Ascosphaera</taxon>
    </lineage>
</organism>
<dbReference type="EMBL" id="AZGZ01000008">
    <property type="protein sequence ID" value="KZZ93577.1"/>
    <property type="molecule type" value="Genomic_DNA"/>
</dbReference>
<dbReference type="AlphaFoldDB" id="A0A168A7P3"/>
<protein>
    <submittedName>
        <fullName evidence="1">Uncharacterized protein</fullName>
    </submittedName>
</protein>
<evidence type="ECO:0000313" key="1">
    <source>
        <dbReference type="EMBL" id="KZZ93577.1"/>
    </source>
</evidence>
<comment type="caution">
    <text evidence="1">The sequence shown here is derived from an EMBL/GenBank/DDBJ whole genome shotgun (WGS) entry which is preliminary data.</text>
</comment>
<name>A0A168A7P3_9EURO</name>
<dbReference type="VEuPathDB" id="FungiDB:AAP_02369"/>
<proteinExistence type="predicted"/>
<accession>A0A168A7P3</accession>
<evidence type="ECO:0000313" key="2">
    <source>
        <dbReference type="Proteomes" id="UP000242877"/>
    </source>
</evidence>
<keyword evidence="2" id="KW-1185">Reference proteome</keyword>
<gene>
    <name evidence="1" type="ORF">AAP_02369</name>
</gene>
<dbReference type="Proteomes" id="UP000242877">
    <property type="component" value="Unassembled WGS sequence"/>
</dbReference>